<evidence type="ECO:0000313" key="3">
    <source>
        <dbReference type="EMBL" id="GIX65744.1"/>
    </source>
</evidence>
<feature type="compositionally biased region" description="Low complexity" evidence="1">
    <location>
        <begin position="314"/>
        <end position="325"/>
    </location>
</feature>
<dbReference type="InterPro" id="IPR050618">
    <property type="entry name" value="Ubq-SigPath_Reg"/>
</dbReference>
<dbReference type="EMBL" id="BPLF01000005">
    <property type="protein sequence ID" value="GIX65744.1"/>
    <property type="molecule type" value="Genomic_DNA"/>
</dbReference>
<gene>
    <name evidence="3" type="ORF">BcabD6B2_51790</name>
</gene>
<name>A0AAV4M4J6_BABCB</name>
<dbReference type="PROSITE" id="PS50897">
    <property type="entry name" value="CTLH"/>
    <property type="match status" value="1"/>
</dbReference>
<dbReference type="SMART" id="SM00757">
    <property type="entry name" value="CRA"/>
    <property type="match status" value="1"/>
</dbReference>
<dbReference type="PANTHER" id="PTHR12864">
    <property type="entry name" value="RAN BINDING PROTEIN 9-RELATED"/>
    <property type="match status" value="1"/>
</dbReference>
<dbReference type="GeneID" id="94197225"/>
<accession>A0AAV4M4J6</accession>
<evidence type="ECO:0000313" key="4">
    <source>
        <dbReference type="Proteomes" id="UP001497744"/>
    </source>
</evidence>
<dbReference type="InterPro" id="IPR006594">
    <property type="entry name" value="LisH"/>
</dbReference>
<proteinExistence type="predicted"/>
<comment type="caution">
    <text evidence="3">The sequence shown here is derived from an EMBL/GenBank/DDBJ whole genome shotgun (WGS) entry which is preliminary data.</text>
</comment>
<evidence type="ECO:0000256" key="1">
    <source>
        <dbReference type="SAM" id="MobiDB-lite"/>
    </source>
</evidence>
<dbReference type="RefSeq" id="XP_067717813.1">
    <property type="nucleotide sequence ID" value="XM_067861712.1"/>
</dbReference>
<dbReference type="Proteomes" id="UP001497744">
    <property type="component" value="Unassembled WGS sequence"/>
</dbReference>
<feature type="region of interest" description="Disordered" evidence="1">
    <location>
        <begin position="281"/>
        <end position="328"/>
    </location>
</feature>
<dbReference type="Pfam" id="PF10607">
    <property type="entry name" value="CTLH"/>
    <property type="match status" value="1"/>
</dbReference>
<dbReference type="InterPro" id="IPR006595">
    <property type="entry name" value="CTLH_C"/>
</dbReference>
<dbReference type="SMART" id="SM00668">
    <property type="entry name" value="CTLH"/>
    <property type="match status" value="1"/>
</dbReference>
<dbReference type="InterPro" id="IPR024964">
    <property type="entry name" value="CTLH/CRA"/>
</dbReference>
<feature type="region of interest" description="Disordered" evidence="1">
    <location>
        <begin position="580"/>
        <end position="607"/>
    </location>
</feature>
<dbReference type="AlphaFoldDB" id="A0AAV4M4J6"/>
<protein>
    <submittedName>
        <fullName evidence="3">LisH protein</fullName>
    </submittedName>
</protein>
<sequence>MRSRPWESQFTSIDVDEAELEEVVVNYLVTNMYHETYAALAEDLGIDGLKVAESILQRRSVKAAILEGKMEEACKLIEDIDTSILHKNVHVHFALLSKNLIDLIKADDVKGALEYARAALAPCLRRDTSLIERLEEVMGLISFSNFDSLEAQQVLQEVEQTERTAQIADEALLEHFGQEKRVLLEQLVKHATWLQCKLLREDPENQLQYIREHPDVAALHAADLALLVQGHTQVSLGFQALSQPLVLPLGLEGLADSLEVLLDAPGGAAVEGFRREPAVVFSGDASESMEESEASPEERPGCAEGDPPTSDTDAASSSPELELSSNVTCLPESIRSEAHVCRWSRRPPGVRERGAGGAVDDHVAAELGAGLGQEAALGEVAKQRGGRVFAGQKRDFVVHASAELLVECAQQRLRAHERDGRPLLGAEALRHAFGHLEHVRGNPREAGDVDAVGLGARAERQLVEEGQRARLVVEGGGHVARRDVGELERVGADLLEVGGEHAARADGGDLLQAGGRDGGGVEGRGAATELVDENEGVAGGLRQRGSGKGSAYRVQNGRHLLQLNQEGALALDEVVGRSQAREHALRNKRGKWPHSQPTRNKGTHLRHDRAQRGLAQQGRLAAHVGAGEQQEAVEAAAAELQVVGHEGLGVELADHGVGAAADEHVGLAGPALEDLGADHGDDGALGHGGEAAETVELGGSHQQAAEDVAALVQLPHGVLEKEELALGQGELVLLQLLQERDDAAVVNPDVAGASGRDLERLGAGGETAVVALREFDLVAELGVDELGGGALALHVDENGVQARLGGGNALANLVGGRPDAVAAAAGFGGKQVQPGEQLLAVGGHLGHAGGHALQERGAGLAEPVGVGEEGGDVALQTRKLLEQLVQLVELRKHVFVEVHGHLVAAGGGVEHLAEGALEVGHGGELLLVCGADGEVAAQKVDGGAAGVDAGDAAQRLEQPPPQHALAQGAAGLVQELEEAHGLVAFLRLEELQLGERGSVERHALGVVGVENADGAVVEQVVEHDGAQVALQQEEEPFVGGAAGAQCGARAFQELAVVDVGNFGVLVADVLRGELVGAVEGGELEAEVDRHAVEFVQFPDVVGVDDDFGGFHGGYEGAQLAESERDVDHAEGD</sequence>
<feature type="domain" description="CTLH" evidence="2">
    <location>
        <begin position="54"/>
        <end position="111"/>
    </location>
</feature>
<evidence type="ECO:0000259" key="2">
    <source>
        <dbReference type="PROSITE" id="PS50897"/>
    </source>
</evidence>
<organism evidence="3 4">
    <name type="scientific">Babesia caballi</name>
    <dbReference type="NCBI Taxonomy" id="5871"/>
    <lineage>
        <taxon>Eukaryota</taxon>
        <taxon>Sar</taxon>
        <taxon>Alveolata</taxon>
        <taxon>Apicomplexa</taxon>
        <taxon>Aconoidasida</taxon>
        <taxon>Piroplasmida</taxon>
        <taxon>Babesiidae</taxon>
        <taxon>Babesia</taxon>
    </lineage>
</organism>
<dbReference type="InterPro" id="IPR013144">
    <property type="entry name" value="CRA_dom"/>
</dbReference>
<reference evidence="3 4" key="1">
    <citation type="submission" date="2021-06" db="EMBL/GenBank/DDBJ databases">
        <title>Genome sequence of Babesia caballi.</title>
        <authorList>
            <person name="Yamagishi J."/>
            <person name="Kidaka T."/>
            <person name="Ochi A."/>
        </authorList>
    </citation>
    <scope>NUCLEOTIDE SEQUENCE [LARGE SCALE GENOMIC DNA]</scope>
    <source>
        <strain evidence="3">USDA-D6B2</strain>
    </source>
</reference>
<keyword evidence="4" id="KW-1185">Reference proteome</keyword>
<dbReference type="PROSITE" id="PS50896">
    <property type="entry name" value="LISH"/>
    <property type="match status" value="1"/>
</dbReference>